<dbReference type="Proteomes" id="UP000252355">
    <property type="component" value="Unassembled WGS sequence"/>
</dbReference>
<dbReference type="AlphaFoldDB" id="A0A367ZSD6"/>
<sequence length="220" mass="23902">MRCKAQGSPSPLAHPASAVHWVRPEGWRTASTTSGKMYKFETSARGSRSPGNHRAGSDRLGRSGRGPYRERSRRCSPRLDFDGPARMPLPPGNDRPSHGDRLPDLGLEFGHDASVPPANEGKDFLACLQNQDLAAQPALPPVAVADPTDHAGSFYLPAGEGDHPHPRPDGGRAGRHIGGHRRRDLAASDARPQAPPEHEQEASSHDSVRPEHRRESMDDR</sequence>
<evidence type="ECO:0000256" key="1">
    <source>
        <dbReference type="SAM" id="MobiDB-lite"/>
    </source>
</evidence>
<feature type="region of interest" description="Disordered" evidence="1">
    <location>
        <begin position="1"/>
        <end position="117"/>
    </location>
</feature>
<name>A0A367ZSD6_9BACT</name>
<feature type="compositionally biased region" description="Basic and acidic residues" evidence="1">
    <location>
        <begin position="196"/>
        <end position="220"/>
    </location>
</feature>
<feature type="compositionally biased region" description="Basic and acidic residues" evidence="1">
    <location>
        <begin position="160"/>
        <end position="172"/>
    </location>
</feature>
<reference evidence="2 3" key="1">
    <citation type="submission" date="2018-05" db="EMBL/GenBank/DDBJ databases">
        <title>A metagenomic window into the 2 km-deep terrestrial subsurface aquifer revealed taxonomically and functionally diverse microbial community comprising novel uncultured bacterial lineages.</title>
        <authorList>
            <person name="Kadnikov V.V."/>
            <person name="Mardanov A.V."/>
            <person name="Beletsky A.V."/>
            <person name="Banks D."/>
            <person name="Pimenov N.V."/>
            <person name="Frank Y.A."/>
            <person name="Karnachuk O.V."/>
            <person name="Ravin N.V."/>
        </authorList>
    </citation>
    <scope>NUCLEOTIDE SEQUENCE [LARGE SCALE GENOMIC DNA]</scope>
    <source>
        <strain evidence="2">BY5</strain>
    </source>
</reference>
<accession>A0A367ZSD6</accession>
<evidence type="ECO:0000313" key="3">
    <source>
        <dbReference type="Proteomes" id="UP000252355"/>
    </source>
</evidence>
<protein>
    <submittedName>
        <fullName evidence="2">Uncharacterized protein</fullName>
    </submittedName>
</protein>
<evidence type="ECO:0000313" key="2">
    <source>
        <dbReference type="EMBL" id="RCK80950.1"/>
    </source>
</evidence>
<proteinExistence type="predicted"/>
<feature type="compositionally biased region" description="Basic residues" evidence="1">
    <location>
        <begin position="173"/>
        <end position="183"/>
    </location>
</feature>
<gene>
    <name evidence="2" type="ORF">OZSIB_2327</name>
</gene>
<comment type="caution">
    <text evidence="2">The sequence shown here is derived from an EMBL/GenBank/DDBJ whole genome shotgun (WGS) entry which is preliminary data.</text>
</comment>
<feature type="region of interest" description="Disordered" evidence="1">
    <location>
        <begin position="142"/>
        <end position="220"/>
    </location>
</feature>
<dbReference type="EMBL" id="QOQW01000003">
    <property type="protein sequence ID" value="RCK80950.1"/>
    <property type="molecule type" value="Genomic_DNA"/>
</dbReference>
<organism evidence="2 3">
    <name type="scientific">Candidatus Ozemobacter sibiricus</name>
    <dbReference type="NCBI Taxonomy" id="2268124"/>
    <lineage>
        <taxon>Bacteria</taxon>
        <taxon>Candidatus Ozemobacteria</taxon>
        <taxon>Candidatus Ozemobacterales</taxon>
        <taxon>Candidatus Ozemobacteraceae</taxon>
        <taxon>Candidatus Ozemobacter</taxon>
    </lineage>
</organism>